<protein>
    <recommendedName>
        <fullName evidence="3">ThiS family protein</fullName>
    </recommendedName>
</protein>
<dbReference type="SUPFAM" id="SSF54285">
    <property type="entry name" value="MoaD/ThiS"/>
    <property type="match status" value="1"/>
</dbReference>
<dbReference type="STRING" id="1121345.SAMN02745217_04160"/>
<reference evidence="1 2" key="1">
    <citation type="submission" date="2016-12" db="EMBL/GenBank/DDBJ databases">
        <authorList>
            <person name="Song W.-J."/>
            <person name="Kurnit D.M."/>
        </authorList>
    </citation>
    <scope>NUCLEOTIDE SEQUENCE [LARGE SCALE GENOMIC DNA]</scope>
    <source>
        <strain evidence="1 2">DSM 12503</strain>
    </source>
</reference>
<dbReference type="InterPro" id="IPR016155">
    <property type="entry name" value="Mopterin_synth/thiamin_S_b"/>
</dbReference>
<name>A0A1M7YLP5_9FIRM</name>
<organism evidence="1 2">
    <name type="scientific">Anaerocolumna xylanovorans DSM 12503</name>
    <dbReference type="NCBI Taxonomy" id="1121345"/>
    <lineage>
        <taxon>Bacteria</taxon>
        <taxon>Bacillati</taxon>
        <taxon>Bacillota</taxon>
        <taxon>Clostridia</taxon>
        <taxon>Lachnospirales</taxon>
        <taxon>Lachnospiraceae</taxon>
        <taxon>Anaerocolumna</taxon>
    </lineage>
</organism>
<accession>A0A1M7YLP5</accession>
<keyword evidence="2" id="KW-1185">Reference proteome</keyword>
<dbReference type="Gene3D" id="3.10.20.30">
    <property type="match status" value="1"/>
</dbReference>
<evidence type="ECO:0000313" key="2">
    <source>
        <dbReference type="Proteomes" id="UP000184612"/>
    </source>
</evidence>
<evidence type="ECO:0000313" key="1">
    <source>
        <dbReference type="EMBL" id="SHO53553.1"/>
    </source>
</evidence>
<evidence type="ECO:0008006" key="3">
    <source>
        <dbReference type="Google" id="ProtNLM"/>
    </source>
</evidence>
<dbReference type="EMBL" id="FRFD01000014">
    <property type="protein sequence ID" value="SHO53553.1"/>
    <property type="molecule type" value="Genomic_DNA"/>
</dbReference>
<gene>
    <name evidence="1" type="ORF">SAMN02745217_04160</name>
</gene>
<dbReference type="Proteomes" id="UP000184612">
    <property type="component" value="Unassembled WGS sequence"/>
</dbReference>
<sequence>MNLKVVLPSYLCEDANENELNVCCSNLQGLYSVLLKECSGIVNKIFDEDKMLKRGVILALDGKMINKSNYDQIEFGEHSVLEILLQLAGG</sequence>
<proteinExistence type="predicted"/>
<dbReference type="RefSeq" id="WP_073590798.1">
    <property type="nucleotide sequence ID" value="NZ_FRFD01000014.1"/>
</dbReference>
<dbReference type="InterPro" id="IPR012675">
    <property type="entry name" value="Beta-grasp_dom_sf"/>
</dbReference>
<dbReference type="AlphaFoldDB" id="A0A1M7YLP5"/>